<dbReference type="AlphaFoldDB" id="A0A0F9MI57"/>
<accession>A0A0F9MI57</accession>
<name>A0A0F9MI57_9ZZZZ</name>
<gene>
    <name evidence="1" type="ORF">LCGC14_1070960</name>
</gene>
<evidence type="ECO:0000313" key="1">
    <source>
        <dbReference type="EMBL" id="KKN07060.1"/>
    </source>
</evidence>
<protein>
    <submittedName>
        <fullName evidence="1">Uncharacterized protein</fullName>
    </submittedName>
</protein>
<proteinExistence type="predicted"/>
<organism evidence="1">
    <name type="scientific">marine sediment metagenome</name>
    <dbReference type="NCBI Taxonomy" id="412755"/>
    <lineage>
        <taxon>unclassified sequences</taxon>
        <taxon>metagenomes</taxon>
        <taxon>ecological metagenomes</taxon>
    </lineage>
</organism>
<comment type="caution">
    <text evidence="1">The sequence shown here is derived from an EMBL/GenBank/DDBJ whole genome shotgun (WGS) entry which is preliminary data.</text>
</comment>
<sequence>MKKALLRFLLYPLVLIFIVSFSFATKIHLKNGYTITGEIISFDETSVTIRTPVLGIMNIARYKITKIEPPLEVSSEEKELTNEIIEPESPEPKAQNPPREAFIPQQSKTKSAGQKPIITDFLGTRRAKKRVSLYLSGGLTAIDGGDLNSVIRDYKQLVADFNDFYLTSYTGDWNELKRITNWKGELLINISSSFSFGLGVEYLNSKIPRGNITLNSPDSGTVSGGAYYYNYTLTDDYQFAPQQELTIIPLTFNFYYFIPIGNIAEIFVNAGVSYNLGTLKYNETYISEYEYQADYYGMDDTFWYTYIDDYAEDGTYSYSVKCNEAGLQAGLGFEIKPFSFISLVVEGSYRRVNFKNWIGNGDDNYDWAEQWGRSDLGYSTDSGSESNAWSGQIWYYELYDSDLDNQYGFLSLHEEAPEADDFIKNVRAGEININGFSLRAGIKISF</sequence>
<reference evidence="1" key="1">
    <citation type="journal article" date="2015" name="Nature">
        <title>Complex archaea that bridge the gap between prokaryotes and eukaryotes.</title>
        <authorList>
            <person name="Spang A."/>
            <person name="Saw J.H."/>
            <person name="Jorgensen S.L."/>
            <person name="Zaremba-Niedzwiedzka K."/>
            <person name="Martijn J."/>
            <person name="Lind A.E."/>
            <person name="van Eijk R."/>
            <person name="Schleper C."/>
            <person name="Guy L."/>
            <person name="Ettema T.J."/>
        </authorList>
    </citation>
    <scope>NUCLEOTIDE SEQUENCE</scope>
</reference>
<dbReference type="EMBL" id="LAZR01004611">
    <property type="protein sequence ID" value="KKN07060.1"/>
    <property type="molecule type" value="Genomic_DNA"/>
</dbReference>